<dbReference type="PANTHER" id="PTHR12138">
    <property type="entry name" value="PRIMATE-EXPANDED PROTEIN FAMILY"/>
    <property type="match status" value="1"/>
</dbReference>
<keyword evidence="2" id="KW-1185">Reference proteome</keyword>
<dbReference type="Ensembl" id="ENSMMUT00000084310.1">
    <property type="protein sequence ID" value="ENSMMUP00000061611.1"/>
    <property type="gene ID" value="ENSMMUG00000053370.1"/>
</dbReference>
<reference evidence="1" key="2">
    <citation type="submission" date="2019-01" db="EMBL/GenBank/DDBJ databases">
        <authorList>
            <person name="Graves T."/>
            <person name="Eichler E.E."/>
            <person name="Wilson R.K."/>
        </authorList>
    </citation>
    <scope>NUCLEOTIDE SEQUENCE [LARGE SCALE GENOMIC DNA]</scope>
    <source>
        <strain evidence="1">17573</strain>
    </source>
</reference>
<dbReference type="AlphaFoldDB" id="A0A5F7ZAF4"/>
<name>A0A5F7ZAF4_MACMU</name>
<sequence>CHLVLQGSGSHVTRAPQACSVHEGVNTGHSKDFRDSEGAGCSGWEWSPRSLCSRPVAAIKNCNKTGWLEITKIYSLIILVARNHKSRCQQGHIPSGAFRGECFLASCGFWRPSAFLGFPGLSPHHSHPPLSLHHPLLCVPIFTPSVCLISPVYLFFIFFQDGVLLLLPRLECNLCLPGSSDFPASASQVAGITGTRHHAWLIFVFLVETRFHHVGQAGLKLLTSGDLPAFSLPSARITGVSHLAGPIPYLSLLWTLVLGFRAPLDNPR</sequence>
<proteinExistence type="predicted"/>
<dbReference type="InParanoid" id="A0A5F7ZAF4"/>
<dbReference type="Bgee" id="ENSMMUG00000053370">
    <property type="expression patterns" value="Expressed in prefrontal cortex and 1 other cell type or tissue"/>
</dbReference>
<accession>A0A5F7ZAF4</accession>
<evidence type="ECO:0000313" key="1">
    <source>
        <dbReference type="Ensembl" id="ENSMMUP00000061611.1"/>
    </source>
</evidence>
<dbReference type="Proteomes" id="UP000006718">
    <property type="component" value="Chromosome 20"/>
</dbReference>
<dbReference type="PRINTS" id="PR02045">
    <property type="entry name" value="F138DOMAIN"/>
</dbReference>
<organism evidence="1 2">
    <name type="scientific">Macaca mulatta</name>
    <name type="common">Rhesus macaque</name>
    <dbReference type="NCBI Taxonomy" id="9544"/>
    <lineage>
        <taxon>Eukaryota</taxon>
        <taxon>Metazoa</taxon>
        <taxon>Chordata</taxon>
        <taxon>Craniata</taxon>
        <taxon>Vertebrata</taxon>
        <taxon>Euteleostomi</taxon>
        <taxon>Mammalia</taxon>
        <taxon>Eutheria</taxon>
        <taxon>Euarchontoglires</taxon>
        <taxon>Primates</taxon>
        <taxon>Haplorrhini</taxon>
        <taxon>Catarrhini</taxon>
        <taxon>Cercopithecidae</taxon>
        <taxon>Cercopithecinae</taxon>
        <taxon>Macaca</taxon>
    </lineage>
</organism>
<dbReference type="VEuPathDB" id="HostDB:ENSMMUG00000053370"/>
<dbReference type="GeneTree" id="ENSGT01120000271815"/>
<evidence type="ECO:0000313" key="2">
    <source>
        <dbReference type="Proteomes" id="UP000006718"/>
    </source>
</evidence>
<reference evidence="1" key="3">
    <citation type="submission" date="2025-08" db="UniProtKB">
        <authorList>
            <consortium name="Ensembl"/>
        </authorList>
    </citation>
    <scope>IDENTIFICATION</scope>
    <source>
        <strain evidence="1">17573</strain>
    </source>
</reference>
<protein>
    <submittedName>
        <fullName evidence="1">Uncharacterized protein</fullName>
    </submittedName>
</protein>
<reference evidence="1" key="4">
    <citation type="submission" date="2025-09" db="UniProtKB">
        <authorList>
            <consortium name="Ensembl"/>
        </authorList>
    </citation>
    <scope>IDENTIFICATION</scope>
    <source>
        <strain evidence="1">17573</strain>
    </source>
</reference>
<dbReference type="PANTHER" id="PTHR12138:SF135">
    <property type="entry name" value="SAM DOMAIN-CONTAINING PROTEIN"/>
    <property type="match status" value="1"/>
</dbReference>
<reference evidence="2" key="1">
    <citation type="journal article" date="2007" name="Science">
        <title>Evolutionary and biomedical insights from the rhesus macaque genome.</title>
        <authorList>
            <person name="Gibbs R.A."/>
            <person name="Rogers J."/>
            <person name="Katze M.G."/>
            <person name="Bumgarner R."/>
            <person name="Weinstock G.M."/>
            <person name="Mardis E.R."/>
            <person name="Remington K.A."/>
            <person name="Strausberg R.L."/>
            <person name="Venter J.C."/>
            <person name="Wilson R.K."/>
            <person name="Batzer M.A."/>
            <person name="Bustamante C.D."/>
            <person name="Eichler E.E."/>
            <person name="Hahn M.W."/>
            <person name="Hardison R.C."/>
            <person name="Makova K.D."/>
            <person name="Miller W."/>
            <person name="Milosavljevic A."/>
            <person name="Palermo R.E."/>
            <person name="Siepel A."/>
            <person name="Sikela J.M."/>
            <person name="Attaway T."/>
            <person name="Bell S."/>
            <person name="Bernard K.E."/>
            <person name="Buhay C.J."/>
            <person name="Chandrabose M.N."/>
            <person name="Dao M."/>
            <person name="Davis C."/>
            <person name="Delehaunty K.D."/>
            <person name="Ding Y."/>
            <person name="Dinh H.H."/>
            <person name="Dugan-Rocha S."/>
            <person name="Fulton L.A."/>
            <person name="Gabisi R.A."/>
            <person name="Garner T.T."/>
            <person name="Godfrey J."/>
            <person name="Hawes A.C."/>
            <person name="Hernandez J."/>
            <person name="Hines S."/>
            <person name="Holder M."/>
            <person name="Hume J."/>
            <person name="Jhangiani S.N."/>
            <person name="Joshi V."/>
            <person name="Khan Z.M."/>
            <person name="Kirkness E.F."/>
            <person name="Cree A."/>
            <person name="Fowler R.G."/>
            <person name="Lee S."/>
            <person name="Lewis L.R."/>
            <person name="Li Z."/>
            <person name="Liu Y.-S."/>
            <person name="Moore S.M."/>
            <person name="Muzny D."/>
            <person name="Nazareth L.V."/>
            <person name="Ngo D.N."/>
            <person name="Okwuonu G.O."/>
            <person name="Pai G."/>
            <person name="Parker D."/>
            <person name="Paul H.A."/>
            <person name="Pfannkoch C."/>
            <person name="Pohl C.S."/>
            <person name="Rogers Y.-H.C."/>
            <person name="Ruiz S.J."/>
            <person name="Sabo A."/>
            <person name="Santibanez J."/>
            <person name="Schneider B.W."/>
            <person name="Smith S.M."/>
            <person name="Sodergren E."/>
            <person name="Svatek A.F."/>
            <person name="Utterback T.R."/>
            <person name="Vattathil S."/>
            <person name="Warren W."/>
            <person name="White C.S."/>
            <person name="Chinwalla A.T."/>
            <person name="Feng Y."/>
            <person name="Halpern A.L."/>
            <person name="Hillier L.W."/>
            <person name="Huang X."/>
            <person name="Minx P."/>
            <person name="Nelson J.O."/>
            <person name="Pepin K.H."/>
            <person name="Qin X."/>
            <person name="Sutton G.G."/>
            <person name="Venter E."/>
            <person name="Walenz B.P."/>
            <person name="Wallis J.W."/>
            <person name="Worley K.C."/>
            <person name="Yang S.-P."/>
            <person name="Jones S.M."/>
            <person name="Marra M.A."/>
            <person name="Rocchi M."/>
            <person name="Schein J.E."/>
            <person name="Baertsch R."/>
            <person name="Clarke L."/>
            <person name="Csuros M."/>
            <person name="Glasscock J."/>
            <person name="Harris R.A."/>
            <person name="Havlak P."/>
            <person name="Jackson A.R."/>
            <person name="Jiang H."/>
            <person name="Liu Y."/>
            <person name="Messina D.N."/>
            <person name="Shen Y."/>
            <person name="Song H.X.-Z."/>
            <person name="Wylie T."/>
            <person name="Zhang L."/>
            <person name="Birney E."/>
            <person name="Han K."/>
            <person name="Konkel M.K."/>
            <person name="Lee J."/>
            <person name="Smit A.F.A."/>
            <person name="Ullmer B."/>
            <person name="Wang H."/>
            <person name="Xing J."/>
            <person name="Burhans R."/>
            <person name="Cheng Z."/>
            <person name="Karro J.E."/>
            <person name="Ma J."/>
            <person name="Raney B."/>
            <person name="She X."/>
            <person name="Cox M.J."/>
            <person name="Demuth J.P."/>
            <person name="Dumas L.J."/>
            <person name="Han S.-G."/>
            <person name="Hopkins J."/>
            <person name="Karimpour-Fard A."/>
            <person name="Kim Y.H."/>
            <person name="Pollack J.R."/>
            <person name="Vinar T."/>
            <person name="Addo-Quaye C."/>
            <person name="Degenhardt J."/>
            <person name="Denby A."/>
            <person name="Hubisz M.J."/>
            <person name="Indap A."/>
            <person name="Kosiol C."/>
            <person name="Lahn B.T."/>
            <person name="Lawson H.A."/>
            <person name="Marklein A."/>
            <person name="Nielsen R."/>
            <person name="Vallender E.J."/>
            <person name="Clark A.G."/>
            <person name="Ferguson B."/>
            <person name="Hernandez R.D."/>
            <person name="Hirani K."/>
            <person name="Kehrer-Sawatzki H."/>
            <person name="Kolb J."/>
            <person name="Patil S."/>
            <person name="Pu L.-L."/>
            <person name="Ren Y."/>
            <person name="Smith D.G."/>
            <person name="Wheeler D.A."/>
            <person name="Schenck I."/>
            <person name="Ball E.V."/>
            <person name="Chen R."/>
            <person name="Cooper D.N."/>
            <person name="Giardine B."/>
            <person name="Hsu F."/>
            <person name="Kent W.J."/>
            <person name="Lesk A."/>
            <person name="Nelson D.L."/>
            <person name="O'brien W.E."/>
            <person name="Pruefer K."/>
            <person name="Stenson P.D."/>
            <person name="Wallace J.C."/>
            <person name="Ke H."/>
            <person name="Liu X.-M."/>
            <person name="Wang P."/>
            <person name="Xiang A.P."/>
            <person name="Yang F."/>
            <person name="Barber G.P."/>
            <person name="Haussler D."/>
            <person name="Karolchik D."/>
            <person name="Kern A.D."/>
            <person name="Kuhn R.M."/>
            <person name="Smith K.E."/>
            <person name="Zwieg A.S."/>
        </authorList>
    </citation>
    <scope>NUCLEOTIDE SEQUENCE [LARGE SCALE GENOMIC DNA]</scope>
    <source>
        <strain evidence="2">17573</strain>
    </source>
</reference>